<sequence>MTLKPSVAGDRLRICLSFNLFVSINFFCAETLIVNNELATKKNNSRFSRKDLKKQIISYKKTINSLRCKLYRQRNKIFHFKGNNSMTKKQKIALIIKESKDILSKDVHALFSSELINAYRSQFHKIYNTEEIRNTCLSWYYSSPKSYKAIVKVLTLPTPRTLRRWQSSVIINPGINEEIINSITQYFQNCNKPTENLASIILDEISLKEEIFYDVKKDKIVGVTDIGFFRSNKSKFSDMDRNAIYYVSGYFCKKFLTVHKCFICQNILFDENKLLLNDNQIYTYLKQSDCACKEEKGLRFVTQDIFDKISSMEAVHNSFFNLNFSSVNLIQTIYDIMIHNYDIKIQLCNEAASEAFIKLFIKIRNFWAVKFINKNKIKKNKK</sequence>
<evidence type="ECO:0000256" key="1">
    <source>
        <dbReference type="SAM" id="Phobius"/>
    </source>
</evidence>
<keyword evidence="1" id="KW-0812">Transmembrane</keyword>
<proteinExistence type="predicted"/>
<dbReference type="InterPro" id="IPR048365">
    <property type="entry name" value="TNP-like_RNaseH_N"/>
</dbReference>
<evidence type="ECO:0000259" key="2">
    <source>
        <dbReference type="Pfam" id="PF21787"/>
    </source>
</evidence>
<dbReference type="AlphaFoldDB" id="A0ABD1E1J6"/>
<evidence type="ECO:0000313" key="4">
    <source>
        <dbReference type="Proteomes" id="UP001566132"/>
    </source>
</evidence>
<feature type="transmembrane region" description="Helical" evidence="1">
    <location>
        <begin position="12"/>
        <end position="34"/>
    </location>
</feature>
<keyword evidence="1" id="KW-1133">Transmembrane helix</keyword>
<dbReference type="Pfam" id="PF21787">
    <property type="entry name" value="TNP-like_RNaseH_N"/>
    <property type="match status" value="1"/>
</dbReference>
<comment type="caution">
    <text evidence="3">The sequence shown here is derived from an EMBL/GenBank/DDBJ whole genome shotgun (WGS) entry which is preliminary data.</text>
</comment>
<organism evidence="3 4">
    <name type="scientific">Hypothenemus hampei</name>
    <name type="common">Coffee berry borer</name>
    <dbReference type="NCBI Taxonomy" id="57062"/>
    <lineage>
        <taxon>Eukaryota</taxon>
        <taxon>Metazoa</taxon>
        <taxon>Ecdysozoa</taxon>
        <taxon>Arthropoda</taxon>
        <taxon>Hexapoda</taxon>
        <taxon>Insecta</taxon>
        <taxon>Pterygota</taxon>
        <taxon>Neoptera</taxon>
        <taxon>Endopterygota</taxon>
        <taxon>Coleoptera</taxon>
        <taxon>Polyphaga</taxon>
        <taxon>Cucujiformia</taxon>
        <taxon>Curculionidae</taxon>
        <taxon>Scolytinae</taxon>
        <taxon>Hypothenemus</taxon>
    </lineage>
</organism>
<keyword evidence="1" id="KW-0472">Membrane</keyword>
<reference evidence="3 4" key="1">
    <citation type="submission" date="2024-05" db="EMBL/GenBank/DDBJ databases">
        <title>Genetic variation in Jamaican populations of the coffee berry borer (Hypothenemus hampei).</title>
        <authorList>
            <person name="Errbii M."/>
            <person name="Myrie A."/>
        </authorList>
    </citation>
    <scope>NUCLEOTIDE SEQUENCE [LARGE SCALE GENOMIC DNA]</scope>
    <source>
        <strain evidence="3">JA-Hopewell-2020-01-JO</strain>
        <tissue evidence="3">Whole body</tissue>
    </source>
</reference>
<keyword evidence="4" id="KW-1185">Reference proteome</keyword>
<feature type="domain" description="Transposable element P transposase-like RNase H" evidence="2">
    <location>
        <begin position="172"/>
        <end position="235"/>
    </location>
</feature>
<dbReference type="EMBL" id="JBDJPC010000014">
    <property type="protein sequence ID" value="KAL1488538.1"/>
    <property type="molecule type" value="Genomic_DNA"/>
</dbReference>
<evidence type="ECO:0000313" key="3">
    <source>
        <dbReference type="EMBL" id="KAL1488538.1"/>
    </source>
</evidence>
<name>A0ABD1E1J6_HYPHA</name>
<accession>A0ABD1E1J6</accession>
<protein>
    <recommendedName>
        <fullName evidence="2">Transposable element P transposase-like RNase H domain-containing protein</fullName>
    </recommendedName>
</protein>
<gene>
    <name evidence="3" type="ORF">ABEB36_015002</name>
</gene>
<dbReference type="Proteomes" id="UP001566132">
    <property type="component" value="Unassembled WGS sequence"/>
</dbReference>